<evidence type="ECO:0000313" key="2">
    <source>
        <dbReference type="EMBL" id="MBB3674694.1"/>
    </source>
</evidence>
<evidence type="ECO:0000259" key="1">
    <source>
        <dbReference type="PROSITE" id="PS50801"/>
    </source>
</evidence>
<accession>A0A323VEJ4</accession>
<dbReference type="RefSeq" id="WP_110550387.1">
    <property type="nucleotide sequence ID" value="NZ_JACIBU010000001.1"/>
</dbReference>
<evidence type="ECO:0000313" key="5">
    <source>
        <dbReference type="Proteomes" id="UP000580718"/>
    </source>
</evidence>
<feature type="domain" description="STAS" evidence="1">
    <location>
        <begin position="3"/>
        <end position="103"/>
    </location>
</feature>
<proteinExistence type="predicted"/>
<name>A0A323VEJ4_9ACTN</name>
<organism evidence="3 4">
    <name type="scientific">Modestobacter versicolor</name>
    <dbReference type="NCBI Taxonomy" id="429133"/>
    <lineage>
        <taxon>Bacteria</taxon>
        <taxon>Bacillati</taxon>
        <taxon>Actinomycetota</taxon>
        <taxon>Actinomycetes</taxon>
        <taxon>Geodermatophilales</taxon>
        <taxon>Geodermatophilaceae</taxon>
        <taxon>Modestobacter</taxon>
    </lineage>
</organism>
<evidence type="ECO:0000313" key="4">
    <source>
        <dbReference type="Proteomes" id="UP000247602"/>
    </source>
</evidence>
<dbReference type="CDD" id="cd07043">
    <property type="entry name" value="STAS_anti-anti-sigma_factors"/>
    <property type="match status" value="1"/>
</dbReference>
<dbReference type="InterPro" id="IPR036513">
    <property type="entry name" value="STAS_dom_sf"/>
</dbReference>
<comment type="caution">
    <text evidence="3">The sequence shown here is derived from an EMBL/GenBank/DDBJ whole genome shotgun (WGS) entry which is preliminary data.</text>
</comment>
<dbReference type="Pfam" id="PF01740">
    <property type="entry name" value="STAS"/>
    <property type="match status" value="1"/>
</dbReference>
<reference evidence="2 5" key="2">
    <citation type="submission" date="2020-08" db="EMBL/GenBank/DDBJ databases">
        <title>Sequencing the genomes of 1000 actinobacteria strains.</title>
        <authorList>
            <person name="Klenk H.-P."/>
        </authorList>
    </citation>
    <scope>NUCLEOTIDE SEQUENCE [LARGE SCALE GENOMIC DNA]</scope>
    <source>
        <strain evidence="2 5">DSM 16678</strain>
    </source>
</reference>
<sequence length="123" mass="13024">MHMSAQLVRYPQALLVRVAGELDVTTAPVLDQVLRTATRLLSAGAGRGTGSIEDDRGLWVDLSDLQSVDDTGLVPLRSAQQRLAADGRRLHLTVAPATMLRLLALPDARLLAAEPPAPAAAAR</sequence>
<dbReference type="SUPFAM" id="SSF52091">
    <property type="entry name" value="SpoIIaa-like"/>
    <property type="match status" value="1"/>
</dbReference>
<keyword evidence="4" id="KW-1185">Reference proteome</keyword>
<dbReference type="OrthoDB" id="3297400at2"/>
<gene>
    <name evidence="3" type="ORF">DMO24_00840</name>
    <name evidence="2" type="ORF">FHX36_000429</name>
</gene>
<dbReference type="AlphaFoldDB" id="A0A323VEJ4"/>
<dbReference type="Gene3D" id="3.30.750.24">
    <property type="entry name" value="STAS domain"/>
    <property type="match status" value="1"/>
</dbReference>
<dbReference type="InterPro" id="IPR002645">
    <property type="entry name" value="STAS_dom"/>
</dbReference>
<evidence type="ECO:0000313" key="3">
    <source>
        <dbReference type="EMBL" id="PZA23242.1"/>
    </source>
</evidence>
<dbReference type="Proteomes" id="UP000247602">
    <property type="component" value="Unassembled WGS sequence"/>
</dbReference>
<protein>
    <submittedName>
        <fullName evidence="2">Anti-anti-sigma regulatory factor</fullName>
    </submittedName>
</protein>
<dbReference type="PROSITE" id="PS50801">
    <property type="entry name" value="STAS"/>
    <property type="match status" value="1"/>
</dbReference>
<dbReference type="Proteomes" id="UP000580718">
    <property type="component" value="Unassembled WGS sequence"/>
</dbReference>
<reference evidence="3 4" key="1">
    <citation type="submission" date="2018-06" db="EMBL/GenBank/DDBJ databases">
        <title>Draft genome sequence of Modestobacter versicolor CP153-2.</title>
        <authorList>
            <person name="Gundlapally S.R."/>
        </authorList>
    </citation>
    <scope>NUCLEOTIDE SEQUENCE [LARGE SCALE GENOMIC DNA]</scope>
    <source>
        <strain evidence="3 4">CP153-2</strain>
    </source>
</reference>
<dbReference type="EMBL" id="QKNV01000009">
    <property type="protein sequence ID" value="PZA23242.1"/>
    <property type="molecule type" value="Genomic_DNA"/>
</dbReference>
<dbReference type="EMBL" id="JACIBU010000001">
    <property type="protein sequence ID" value="MBB3674694.1"/>
    <property type="molecule type" value="Genomic_DNA"/>
</dbReference>